<dbReference type="OrthoDB" id="2588159at2759"/>
<proteinExistence type="predicted"/>
<keyword evidence="2" id="KW-1185">Reference proteome</keyword>
<name>N1Q1R8_DOTSN</name>
<sequence>MHHITALRPWHAFLERNISIRGLPHNQFHLDTTNDSADVAMLELGAIIDTARAWINENRIPPLDPTKARADIEECLQQVTNIVETVVSTTLRNVLRTMWKESKSSGTL</sequence>
<reference evidence="1 2" key="2">
    <citation type="journal article" date="2012" name="PLoS Pathog.">
        <title>Diverse lifestyles and strategies of plant pathogenesis encoded in the genomes of eighteen Dothideomycetes fungi.</title>
        <authorList>
            <person name="Ohm R.A."/>
            <person name="Feau N."/>
            <person name="Henrissat B."/>
            <person name="Schoch C.L."/>
            <person name="Horwitz B.A."/>
            <person name="Barry K.W."/>
            <person name="Condon B.J."/>
            <person name="Copeland A.C."/>
            <person name="Dhillon B."/>
            <person name="Glaser F."/>
            <person name="Hesse C.N."/>
            <person name="Kosti I."/>
            <person name="LaButti K."/>
            <person name="Lindquist E.A."/>
            <person name="Lucas S."/>
            <person name="Salamov A.A."/>
            <person name="Bradshaw R.E."/>
            <person name="Ciuffetti L."/>
            <person name="Hamelin R.C."/>
            <person name="Kema G.H.J."/>
            <person name="Lawrence C."/>
            <person name="Scott J.A."/>
            <person name="Spatafora J.W."/>
            <person name="Turgeon B.G."/>
            <person name="de Wit P.J.G.M."/>
            <person name="Zhong S."/>
            <person name="Goodwin S.B."/>
            <person name="Grigoriev I.V."/>
        </authorList>
    </citation>
    <scope>NUCLEOTIDE SEQUENCE [LARGE SCALE GENOMIC DNA]</scope>
    <source>
        <strain evidence="2">NZE10 / CBS 128990</strain>
    </source>
</reference>
<reference evidence="2" key="1">
    <citation type="journal article" date="2012" name="PLoS Genet.">
        <title>The genomes of the fungal plant pathogens Cladosporium fulvum and Dothistroma septosporum reveal adaptation to different hosts and lifestyles but also signatures of common ancestry.</title>
        <authorList>
            <person name="de Wit P.J.G.M."/>
            <person name="van der Burgt A."/>
            <person name="Oekmen B."/>
            <person name="Stergiopoulos I."/>
            <person name="Abd-Elsalam K.A."/>
            <person name="Aerts A.L."/>
            <person name="Bahkali A.H."/>
            <person name="Beenen H.G."/>
            <person name="Chettri P."/>
            <person name="Cox M.P."/>
            <person name="Datema E."/>
            <person name="de Vries R.P."/>
            <person name="Dhillon B."/>
            <person name="Ganley A.R."/>
            <person name="Griffiths S.A."/>
            <person name="Guo Y."/>
            <person name="Hamelin R.C."/>
            <person name="Henrissat B."/>
            <person name="Kabir M.S."/>
            <person name="Jashni M.K."/>
            <person name="Kema G."/>
            <person name="Klaubauf S."/>
            <person name="Lapidus A."/>
            <person name="Levasseur A."/>
            <person name="Lindquist E."/>
            <person name="Mehrabi R."/>
            <person name="Ohm R.A."/>
            <person name="Owen T.J."/>
            <person name="Salamov A."/>
            <person name="Schwelm A."/>
            <person name="Schijlen E."/>
            <person name="Sun H."/>
            <person name="van den Burg H.A."/>
            <person name="van Ham R.C.H.J."/>
            <person name="Zhang S."/>
            <person name="Goodwin S.B."/>
            <person name="Grigoriev I.V."/>
            <person name="Collemare J."/>
            <person name="Bradshaw R.E."/>
        </authorList>
    </citation>
    <scope>NUCLEOTIDE SEQUENCE [LARGE SCALE GENOMIC DNA]</scope>
    <source>
        <strain evidence="2">NZE10 / CBS 128990</strain>
    </source>
</reference>
<dbReference type="Proteomes" id="UP000016933">
    <property type="component" value="Unassembled WGS sequence"/>
</dbReference>
<dbReference type="HOGENOM" id="CLU_2196886_0_0_1"/>
<dbReference type="AlphaFoldDB" id="N1Q1R8"/>
<dbReference type="EMBL" id="KB446535">
    <property type="protein sequence ID" value="EME49622.1"/>
    <property type="molecule type" value="Genomic_DNA"/>
</dbReference>
<dbReference type="STRING" id="675120.N1Q1R8"/>
<evidence type="ECO:0000313" key="2">
    <source>
        <dbReference type="Proteomes" id="UP000016933"/>
    </source>
</evidence>
<accession>N1Q1R8</accession>
<gene>
    <name evidence="1" type="ORF">DOTSEDRAFT_68417</name>
</gene>
<protein>
    <submittedName>
        <fullName evidence="1">Uncharacterized protein</fullName>
    </submittedName>
</protein>
<organism evidence="1 2">
    <name type="scientific">Dothistroma septosporum (strain NZE10 / CBS 128990)</name>
    <name type="common">Red band needle blight fungus</name>
    <name type="synonym">Mycosphaerella pini</name>
    <dbReference type="NCBI Taxonomy" id="675120"/>
    <lineage>
        <taxon>Eukaryota</taxon>
        <taxon>Fungi</taxon>
        <taxon>Dikarya</taxon>
        <taxon>Ascomycota</taxon>
        <taxon>Pezizomycotina</taxon>
        <taxon>Dothideomycetes</taxon>
        <taxon>Dothideomycetidae</taxon>
        <taxon>Mycosphaerellales</taxon>
        <taxon>Mycosphaerellaceae</taxon>
        <taxon>Dothistroma</taxon>
    </lineage>
</organism>
<evidence type="ECO:0000313" key="1">
    <source>
        <dbReference type="EMBL" id="EME49622.1"/>
    </source>
</evidence>